<dbReference type="Gene3D" id="3.80.10.10">
    <property type="entry name" value="Ribonuclease Inhibitor"/>
    <property type="match status" value="2"/>
</dbReference>
<dbReference type="PANTHER" id="PTHR48060:SF21">
    <property type="entry name" value="L DOMAIN-LIKE PROTEIN"/>
    <property type="match status" value="1"/>
</dbReference>
<dbReference type="InterPro" id="IPR053211">
    <property type="entry name" value="DNA_repair-toleration"/>
</dbReference>
<dbReference type="InterPro" id="IPR032675">
    <property type="entry name" value="LRR_dom_sf"/>
</dbReference>
<reference evidence="7 8" key="1">
    <citation type="journal article" date="2018" name="Nat. Genet.">
        <title>The Rosa genome provides new insights in the design of modern roses.</title>
        <authorList>
            <person name="Bendahmane M."/>
        </authorList>
    </citation>
    <scope>NUCLEOTIDE SEQUENCE [LARGE SCALE GENOMIC DNA]</scope>
    <source>
        <strain evidence="8">cv. Old Blush</strain>
    </source>
</reference>
<dbReference type="SUPFAM" id="SSF52058">
    <property type="entry name" value="L domain-like"/>
    <property type="match status" value="1"/>
</dbReference>
<dbReference type="Pfam" id="PF00560">
    <property type="entry name" value="LRR_1"/>
    <property type="match status" value="3"/>
</dbReference>
<feature type="compositionally biased region" description="Low complexity" evidence="4">
    <location>
        <begin position="198"/>
        <end position="209"/>
    </location>
</feature>
<evidence type="ECO:0000256" key="2">
    <source>
        <dbReference type="ARBA" id="ARBA00022729"/>
    </source>
</evidence>
<dbReference type="Pfam" id="PF08263">
    <property type="entry name" value="LRRNT_2"/>
    <property type="match status" value="1"/>
</dbReference>
<organism evidence="7 8">
    <name type="scientific">Rosa chinensis</name>
    <name type="common">China rose</name>
    <dbReference type="NCBI Taxonomy" id="74649"/>
    <lineage>
        <taxon>Eukaryota</taxon>
        <taxon>Viridiplantae</taxon>
        <taxon>Streptophyta</taxon>
        <taxon>Embryophyta</taxon>
        <taxon>Tracheophyta</taxon>
        <taxon>Spermatophyta</taxon>
        <taxon>Magnoliopsida</taxon>
        <taxon>eudicotyledons</taxon>
        <taxon>Gunneridae</taxon>
        <taxon>Pentapetalae</taxon>
        <taxon>rosids</taxon>
        <taxon>fabids</taxon>
        <taxon>Rosales</taxon>
        <taxon>Rosaceae</taxon>
        <taxon>Rosoideae</taxon>
        <taxon>Rosoideae incertae sedis</taxon>
        <taxon>Rosa</taxon>
    </lineage>
</organism>
<name>A0A2P6Q4U3_ROSCH</name>
<sequence length="281" mass="30453">MERAQFFLLCITLLLCMARTQTNLTTDQSALLALKANITSDPQDLLSNWSTNTSVCNWVGILSRGQNNLNGVIPSSIFNMSTIRIISLVDNQLSGSLPTNIGLGLPDLQKLFLGNNKLTGVIPKSISNISQLTVLDLGFNFLSAFIPSPLCALTKLQLGLIKKPADQVGRWRPAGPQGFWPGPARQKTRKSPPWWADGGPQKSPQKPGPYLTELALSDNPLNANLPISFRNLSTSLENIRLDNCNMRGNIPNDIGNLSSLIRLELGNNQLSGPIPTSMGGL</sequence>
<protein>
    <submittedName>
        <fullName evidence="7">Putative non-specific serine/threonine protein kinase</fullName>
        <ecNumber evidence="7">2.7.11.1</ecNumber>
    </submittedName>
</protein>
<dbReference type="InterPro" id="IPR001611">
    <property type="entry name" value="Leu-rich_rpt"/>
</dbReference>
<evidence type="ECO:0000256" key="1">
    <source>
        <dbReference type="ARBA" id="ARBA00022614"/>
    </source>
</evidence>
<keyword evidence="7" id="KW-0808">Transferase</keyword>
<feature type="chain" id="PRO_5015149878" evidence="5">
    <location>
        <begin position="23"/>
        <end position="281"/>
    </location>
</feature>
<dbReference type="GO" id="GO:0004674">
    <property type="term" value="F:protein serine/threonine kinase activity"/>
    <property type="evidence" value="ECO:0007669"/>
    <property type="project" value="UniProtKB-KW"/>
</dbReference>
<evidence type="ECO:0000259" key="6">
    <source>
        <dbReference type="Pfam" id="PF08263"/>
    </source>
</evidence>
<keyword evidence="3" id="KW-0677">Repeat</keyword>
<evidence type="ECO:0000313" key="7">
    <source>
        <dbReference type="EMBL" id="PRQ29197.1"/>
    </source>
</evidence>
<accession>A0A2P6Q4U3</accession>
<proteinExistence type="predicted"/>
<keyword evidence="1" id="KW-0433">Leucine-rich repeat</keyword>
<dbReference type="EC" id="2.7.11.1" evidence="7"/>
<dbReference type="Pfam" id="PF13855">
    <property type="entry name" value="LRR_8"/>
    <property type="match status" value="1"/>
</dbReference>
<keyword evidence="8" id="KW-1185">Reference proteome</keyword>
<feature type="domain" description="Leucine-rich repeat-containing N-terminal plant-type" evidence="6">
    <location>
        <begin position="26"/>
        <end position="61"/>
    </location>
</feature>
<keyword evidence="7" id="KW-0418">Kinase</keyword>
<evidence type="ECO:0000256" key="5">
    <source>
        <dbReference type="SAM" id="SignalP"/>
    </source>
</evidence>
<feature type="signal peptide" evidence="5">
    <location>
        <begin position="1"/>
        <end position="22"/>
    </location>
</feature>
<dbReference type="STRING" id="74649.A0A2P6Q4U3"/>
<keyword evidence="7" id="KW-0723">Serine/threonine-protein kinase</keyword>
<dbReference type="InterPro" id="IPR013210">
    <property type="entry name" value="LRR_N_plant-typ"/>
</dbReference>
<dbReference type="PANTHER" id="PTHR48060">
    <property type="entry name" value="DNA DAMAGE-REPAIR/TOLERATION PROTEIN DRT100"/>
    <property type="match status" value="1"/>
</dbReference>
<comment type="caution">
    <text evidence="7">The sequence shown here is derived from an EMBL/GenBank/DDBJ whole genome shotgun (WGS) entry which is preliminary data.</text>
</comment>
<keyword evidence="2 5" id="KW-0732">Signal</keyword>
<dbReference type="Proteomes" id="UP000238479">
    <property type="component" value="Chromosome 5"/>
</dbReference>
<dbReference type="Gramene" id="PRQ29197">
    <property type="protein sequence ID" value="PRQ29197"/>
    <property type="gene ID" value="RchiOBHm_Chr5g0011281"/>
</dbReference>
<evidence type="ECO:0000256" key="4">
    <source>
        <dbReference type="SAM" id="MobiDB-lite"/>
    </source>
</evidence>
<dbReference type="EMBL" id="PDCK01000043">
    <property type="protein sequence ID" value="PRQ29197.1"/>
    <property type="molecule type" value="Genomic_DNA"/>
</dbReference>
<evidence type="ECO:0000313" key="8">
    <source>
        <dbReference type="Proteomes" id="UP000238479"/>
    </source>
</evidence>
<gene>
    <name evidence="7" type="ORF">RchiOBHm_Chr5g0011281</name>
</gene>
<dbReference type="AlphaFoldDB" id="A0A2P6Q4U3"/>
<feature type="region of interest" description="Disordered" evidence="4">
    <location>
        <begin position="172"/>
        <end position="209"/>
    </location>
</feature>
<evidence type="ECO:0000256" key="3">
    <source>
        <dbReference type="ARBA" id="ARBA00022737"/>
    </source>
</evidence>